<proteinExistence type="predicted"/>
<dbReference type="EMBL" id="BK032499">
    <property type="protein sequence ID" value="DAF43199.1"/>
    <property type="molecule type" value="Genomic_DNA"/>
</dbReference>
<evidence type="ECO:0000313" key="1">
    <source>
        <dbReference type="EMBL" id="DAF43199.1"/>
    </source>
</evidence>
<reference evidence="1" key="1">
    <citation type="journal article" date="2021" name="Proc. Natl. Acad. Sci. U.S.A.">
        <title>A Catalog of Tens of Thousands of Viruses from Human Metagenomes Reveals Hidden Associations with Chronic Diseases.</title>
        <authorList>
            <person name="Tisza M.J."/>
            <person name="Buck C.B."/>
        </authorList>
    </citation>
    <scope>NUCLEOTIDE SEQUENCE</scope>
    <source>
        <strain evidence="1">CtLeh52</strain>
    </source>
</reference>
<name>A0A8S5RXB5_9CAUD</name>
<accession>A0A8S5RXB5</accession>
<protein>
    <submittedName>
        <fullName evidence="1">Uncharacterized protein</fullName>
    </submittedName>
</protein>
<organism evidence="1">
    <name type="scientific">Siphoviridae sp. ctLeh52</name>
    <dbReference type="NCBI Taxonomy" id="2827849"/>
    <lineage>
        <taxon>Viruses</taxon>
        <taxon>Duplodnaviria</taxon>
        <taxon>Heunggongvirae</taxon>
        <taxon>Uroviricota</taxon>
        <taxon>Caudoviricetes</taxon>
    </lineage>
</organism>
<sequence length="210" mass="24858">MDVKRMHEMIEKLSECAKTQFDKGIDKVDTCEMGKVIDMMKDLAEAMYYRELTKTMQDYDPDEVMEMFDRYGDGGKRFYDHYRYADGRFAPKGRGTYRRGYEEPPYYHMTPEMYHRDMDRDMGRMYYTETSSSGMRDAREGRSGMSRRTYMENKELHKANTQQDKEAKVRDLNTYMTELANDMTEIINDATPEEKTVLRNKLSALVTKIG</sequence>